<organism evidence="2 3">
    <name type="scientific">Phytophthora fragariaefolia</name>
    <dbReference type="NCBI Taxonomy" id="1490495"/>
    <lineage>
        <taxon>Eukaryota</taxon>
        <taxon>Sar</taxon>
        <taxon>Stramenopiles</taxon>
        <taxon>Oomycota</taxon>
        <taxon>Peronosporomycetes</taxon>
        <taxon>Peronosporales</taxon>
        <taxon>Peronosporaceae</taxon>
        <taxon>Phytophthora</taxon>
    </lineage>
</organism>
<sequence>MYSEIEVSSNIPIAKLRRAYKTGVLSLTKDQLHGSGATLAVHPETATKVQKAKRANRGVRLLITPHEIEYPMVAPSGGGMHGASIWSKVWGAIKSGFKYAKDTGVLSKLADAAVAPASAYTGNPGAVMAARQGLKNLTGIGIEEDDGRLSLADVKRLHIKSNLAYVGSTINEIKYRWQQHKCLYKAWREGKKESAGCALFKYFDEFGIDEFKCFVVKSYEVIDRAHLDAYETLWIKKLKGCNQNLPFAIKKLTDKALYAKNRESRIKKVLLMQRQTKI</sequence>
<evidence type="ECO:0000259" key="1">
    <source>
        <dbReference type="Pfam" id="PF01541"/>
    </source>
</evidence>
<dbReference type="EMBL" id="BSXT01001011">
    <property type="protein sequence ID" value="GMF37464.1"/>
    <property type="molecule type" value="Genomic_DNA"/>
</dbReference>
<proteinExistence type="predicted"/>
<evidence type="ECO:0000313" key="3">
    <source>
        <dbReference type="Proteomes" id="UP001165121"/>
    </source>
</evidence>
<dbReference type="InterPro" id="IPR000305">
    <property type="entry name" value="GIY-YIG_endonuc"/>
</dbReference>
<dbReference type="AlphaFoldDB" id="A0A9W7CRG1"/>
<gene>
    <name evidence="2" type="ORF">Pfra01_001050800</name>
</gene>
<protein>
    <submittedName>
        <fullName evidence="2">Unnamed protein product</fullName>
    </submittedName>
</protein>
<accession>A0A9W7CRG1</accession>
<dbReference type="Proteomes" id="UP001165121">
    <property type="component" value="Unassembled WGS sequence"/>
</dbReference>
<reference evidence="2" key="1">
    <citation type="submission" date="2023-04" db="EMBL/GenBank/DDBJ databases">
        <title>Phytophthora fragariaefolia NBRC 109709.</title>
        <authorList>
            <person name="Ichikawa N."/>
            <person name="Sato H."/>
            <person name="Tonouchi N."/>
        </authorList>
    </citation>
    <scope>NUCLEOTIDE SEQUENCE</scope>
    <source>
        <strain evidence="2">NBRC 109709</strain>
    </source>
</reference>
<name>A0A9W7CRG1_9STRA</name>
<feature type="domain" description="GIY-YIG" evidence="1">
    <location>
        <begin position="158"/>
        <end position="239"/>
    </location>
</feature>
<dbReference type="OrthoDB" id="10395409at2759"/>
<evidence type="ECO:0000313" key="2">
    <source>
        <dbReference type="EMBL" id="GMF37464.1"/>
    </source>
</evidence>
<dbReference type="Pfam" id="PF01541">
    <property type="entry name" value="GIY-YIG"/>
    <property type="match status" value="1"/>
</dbReference>
<keyword evidence="3" id="KW-1185">Reference proteome</keyword>
<comment type="caution">
    <text evidence="2">The sequence shown here is derived from an EMBL/GenBank/DDBJ whole genome shotgun (WGS) entry which is preliminary data.</text>
</comment>